<name>D6TCP8_KTERA</name>
<reference evidence="1 2" key="1">
    <citation type="journal article" date="2011" name="Stand. Genomic Sci.">
        <title>Non-contiguous finished genome sequence and contextual data of the filamentous soil bacterium Ktedonobacter racemifer type strain (SOSP1-21).</title>
        <authorList>
            <person name="Chang Y.J."/>
            <person name="Land M."/>
            <person name="Hauser L."/>
            <person name="Chertkov O."/>
            <person name="Del Rio T.G."/>
            <person name="Nolan M."/>
            <person name="Copeland A."/>
            <person name="Tice H."/>
            <person name="Cheng J.F."/>
            <person name="Lucas S."/>
            <person name="Han C."/>
            <person name="Goodwin L."/>
            <person name="Pitluck S."/>
            <person name="Ivanova N."/>
            <person name="Ovchinikova G."/>
            <person name="Pati A."/>
            <person name="Chen A."/>
            <person name="Palaniappan K."/>
            <person name="Mavromatis K."/>
            <person name="Liolios K."/>
            <person name="Brettin T."/>
            <person name="Fiebig A."/>
            <person name="Rohde M."/>
            <person name="Abt B."/>
            <person name="Goker M."/>
            <person name="Detter J.C."/>
            <person name="Woyke T."/>
            <person name="Bristow J."/>
            <person name="Eisen J.A."/>
            <person name="Markowitz V."/>
            <person name="Hugenholtz P."/>
            <person name="Kyrpides N.C."/>
            <person name="Klenk H.P."/>
            <person name="Lapidus A."/>
        </authorList>
    </citation>
    <scope>NUCLEOTIDE SEQUENCE [LARGE SCALE GENOMIC DNA]</scope>
    <source>
        <strain evidence="2">DSM 44963</strain>
    </source>
</reference>
<accession>D6TCP8</accession>
<protein>
    <submittedName>
        <fullName evidence="1">Uncharacterized protein</fullName>
    </submittedName>
</protein>
<evidence type="ECO:0000313" key="1">
    <source>
        <dbReference type="EMBL" id="EFH88162.1"/>
    </source>
</evidence>
<evidence type="ECO:0000313" key="2">
    <source>
        <dbReference type="Proteomes" id="UP000004508"/>
    </source>
</evidence>
<dbReference type="Proteomes" id="UP000004508">
    <property type="component" value="Unassembled WGS sequence"/>
</dbReference>
<sequence length="60" mass="6957">MSFREKMVEGGRASHALHIGQKQLDLISGCFWPIEWRQGFILDADFCMDSEVVCRLPSWQ</sequence>
<dbReference type="InParanoid" id="D6TCP8"/>
<comment type="caution">
    <text evidence="1">The sequence shown here is derived from an EMBL/GenBank/DDBJ whole genome shotgun (WGS) entry which is preliminary data.</text>
</comment>
<dbReference type="EMBL" id="ADVG01000001">
    <property type="protein sequence ID" value="EFH88162.1"/>
    <property type="molecule type" value="Genomic_DNA"/>
</dbReference>
<dbReference type="AlphaFoldDB" id="D6TCP8"/>
<organism evidence="1 2">
    <name type="scientific">Ktedonobacter racemifer DSM 44963</name>
    <dbReference type="NCBI Taxonomy" id="485913"/>
    <lineage>
        <taxon>Bacteria</taxon>
        <taxon>Bacillati</taxon>
        <taxon>Chloroflexota</taxon>
        <taxon>Ktedonobacteria</taxon>
        <taxon>Ktedonobacterales</taxon>
        <taxon>Ktedonobacteraceae</taxon>
        <taxon>Ktedonobacter</taxon>
    </lineage>
</organism>
<keyword evidence="2" id="KW-1185">Reference proteome</keyword>
<gene>
    <name evidence="1" type="ORF">Krac_9568</name>
</gene>
<proteinExistence type="predicted"/>